<dbReference type="KEGG" id="pgri:PgNI_05185"/>
<reference evidence="2" key="3">
    <citation type="submission" date="2025-08" db="UniProtKB">
        <authorList>
            <consortium name="RefSeq"/>
        </authorList>
    </citation>
    <scope>IDENTIFICATION</scope>
    <source>
        <strain evidence="2">NI907</strain>
    </source>
</reference>
<dbReference type="Proteomes" id="UP000515153">
    <property type="component" value="Chromosome I"/>
</dbReference>
<proteinExistence type="predicted"/>
<keyword evidence="1" id="KW-1185">Reference proteome</keyword>
<gene>
    <name evidence="2" type="ORF">PgNI_05185</name>
</gene>
<reference evidence="1 2" key="1">
    <citation type="journal article" date="2019" name="Mol. Biol. Evol.">
        <title>Blast fungal genomes show frequent chromosomal changes, gene gains and losses, and effector gene turnover.</title>
        <authorList>
            <person name="Gomez Luciano L.B."/>
            <person name="Jason Tsai I."/>
            <person name="Chuma I."/>
            <person name="Tosa Y."/>
            <person name="Chen Y.H."/>
            <person name="Li J.Y."/>
            <person name="Li M.Y."/>
            <person name="Jade Lu M.Y."/>
            <person name="Nakayashiki H."/>
            <person name="Li W.H."/>
        </authorList>
    </citation>
    <scope>NUCLEOTIDE SEQUENCE [LARGE SCALE GENOMIC DNA]</scope>
    <source>
        <strain evidence="1 2">NI907</strain>
    </source>
</reference>
<reference evidence="2" key="2">
    <citation type="submission" date="2019-10" db="EMBL/GenBank/DDBJ databases">
        <authorList>
            <consortium name="NCBI Genome Project"/>
        </authorList>
    </citation>
    <scope>NUCLEOTIDE SEQUENCE</scope>
    <source>
        <strain evidence="2">NI907</strain>
    </source>
</reference>
<dbReference type="RefSeq" id="XP_030982329.1">
    <property type="nucleotide sequence ID" value="XM_031125220.1"/>
</dbReference>
<protein>
    <submittedName>
        <fullName evidence="2">Uncharacterized protein</fullName>
    </submittedName>
</protein>
<evidence type="ECO:0000313" key="1">
    <source>
        <dbReference type="Proteomes" id="UP000515153"/>
    </source>
</evidence>
<accession>A0A6P8B5N4</accession>
<evidence type="ECO:0000313" key="2">
    <source>
        <dbReference type="RefSeq" id="XP_030982329.1"/>
    </source>
</evidence>
<dbReference type="GeneID" id="41960129"/>
<organism evidence="1 2">
    <name type="scientific">Pyricularia grisea</name>
    <name type="common">Crabgrass-specific blast fungus</name>
    <name type="synonym">Magnaporthe grisea</name>
    <dbReference type="NCBI Taxonomy" id="148305"/>
    <lineage>
        <taxon>Eukaryota</taxon>
        <taxon>Fungi</taxon>
        <taxon>Dikarya</taxon>
        <taxon>Ascomycota</taxon>
        <taxon>Pezizomycotina</taxon>
        <taxon>Sordariomycetes</taxon>
        <taxon>Sordariomycetidae</taxon>
        <taxon>Magnaporthales</taxon>
        <taxon>Pyriculariaceae</taxon>
        <taxon>Pyricularia</taxon>
    </lineage>
</organism>
<name>A0A6P8B5N4_PYRGI</name>
<dbReference type="AlphaFoldDB" id="A0A6P8B5N4"/>
<sequence>MHVHKSTAWAVQSPAGPCFVAFGRVEHSTRGGCHSFVAPSHASASAIAAAPDVSVPVDAPGSFNDGGFLALVTACLLVRHFFPQRHARLRFAFPRARACAVGGLQGFVRTIRNPHFGRHGNKRQGWIALHPRIPHAALNRAPLRQVDSLLNLSTSRAAKIAGARLASVLP</sequence>